<dbReference type="InterPro" id="IPR036869">
    <property type="entry name" value="J_dom_sf"/>
</dbReference>
<protein>
    <recommendedName>
        <fullName evidence="4">J domain-containing protein</fullName>
    </recommendedName>
</protein>
<dbReference type="PANTHER" id="PTHR47726">
    <property type="entry name" value="NAD(P)H-QUINONE OXIDOREDUCTASE SUBUNIT U, CHLOROPLASTIC"/>
    <property type="match status" value="1"/>
</dbReference>
<accession>A0A540MRM2</accession>
<dbReference type="SUPFAM" id="SSF46565">
    <property type="entry name" value="Chaperone J-domain"/>
    <property type="match status" value="1"/>
</dbReference>
<dbReference type="Gene3D" id="1.10.287.110">
    <property type="entry name" value="DnaJ domain"/>
    <property type="match status" value="1"/>
</dbReference>
<gene>
    <name evidence="2" type="ORF">C1H46_012917</name>
</gene>
<keyword evidence="1" id="KW-0472">Membrane</keyword>
<comment type="caution">
    <text evidence="2">The sequence shown here is derived from an EMBL/GenBank/DDBJ whole genome shotgun (WGS) entry which is preliminary data.</text>
</comment>
<dbReference type="GO" id="GO:0010598">
    <property type="term" value="C:NAD(P)H dehydrogenase complex (plastoquinone)"/>
    <property type="evidence" value="ECO:0007669"/>
    <property type="project" value="InterPro"/>
</dbReference>
<proteinExistence type="predicted"/>
<dbReference type="PANTHER" id="PTHR47726:SF1">
    <property type="entry name" value="NAD(P)H-QUINONE OXIDOREDUCTASE SUBUNIT U, CHLOROPLASTIC"/>
    <property type="match status" value="1"/>
</dbReference>
<evidence type="ECO:0008006" key="4">
    <source>
        <dbReference type="Google" id="ProtNLM"/>
    </source>
</evidence>
<dbReference type="AlphaFoldDB" id="A0A540MRM2"/>
<keyword evidence="1" id="KW-1133">Transmembrane helix</keyword>
<evidence type="ECO:0000313" key="3">
    <source>
        <dbReference type="Proteomes" id="UP000315295"/>
    </source>
</evidence>
<feature type="transmembrane region" description="Helical" evidence="1">
    <location>
        <begin position="254"/>
        <end position="273"/>
    </location>
</feature>
<dbReference type="InterPro" id="IPR044199">
    <property type="entry name" value="NdhU_chloroplastic"/>
</dbReference>
<reference evidence="2 3" key="1">
    <citation type="journal article" date="2019" name="G3 (Bethesda)">
        <title>Sequencing of a Wild Apple (Malus baccata) Genome Unravels the Differences Between Cultivated and Wild Apple Species Regarding Disease Resistance and Cold Tolerance.</title>
        <authorList>
            <person name="Chen X."/>
        </authorList>
    </citation>
    <scope>NUCLEOTIDE SEQUENCE [LARGE SCALE GENOMIC DNA]</scope>
    <source>
        <strain evidence="3">cv. Shandingzi</strain>
        <tissue evidence="2">Leaves</tissue>
    </source>
</reference>
<organism evidence="2 3">
    <name type="scientific">Malus baccata</name>
    <name type="common">Siberian crab apple</name>
    <name type="synonym">Pyrus baccata</name>
    <dbReference type="NCBI Taxonomy" id="106549"/>
    <lineage>
        <taxon>Eukaryota</taxon>
        <taxon>Viridiplantae</taxon>
        <taxon>Streptophyta</taxon>
        <taxon>Embryophyta</taxon>
        <taxon>Tracheophyta</taxon>
        <taxon>Spermatophyta</taxon>
        <taxon>Magnoliopsida</taxon>
        <taxon>eudicotyledons</taxon>
        <taxon>Gunneridae</taxon>
        <taxon>Pentapetalae</taxon>
        <taxon>rosids</taxon>
        <taxon>fabids</taxon>
        <taxon>Rosales</taxon>
        <taxon>Rosaceae</taxon>
        <taxon>Amygdaloideae</taxon>
        <taxon>Maleae</taxon>
        <taxon>Malus</taxon>
    </lineage>
</organism>
<name>A0A540MRM2_MALBA</name>
<keyword evidence="3" id="KW-1185">Reference proteome</keyword>
<evidence type="ECO:0000256" key="1">
    <source>
        <dbReference type="SAM" id="Phobius"/>
    </source>
</evidence>
<dbReference type="GO" id="GO:0009535">
    <property type="term" value="C:chloroplast thylakoid membrane"/>
    <property type="evidence" value="ECO:0007669"/>
    <property type="project" value="InterPro"/>
</dbReference>
<evidence type="ECO:0000313" key="2">
    <source>
        <dbReference type="EMBL" id="TQE01437.1"/>
    </source>
</evidence>
<dbReference type="Proteomes" id="UP000315295">
    <property type="component" value="Unassembled WGS sequence"/>
</dbReference>
<sequence>MAMSSSTSTIYTAQKSFHITNPTPKIGCAFSNSIRFASKPRRLCIIRSSGDASAETVTTEADTGSSIEVPKEPPSLISALNVERALRGIPITDVDHYGRLGLQRGCSYDEVSVAYKAKLDKLMSQGLEEEELNKNLEPLKESYTILSSGDERRLYDWSLARSANPDGYIWPYEVEKTRPAEGTPPPVGDSRNEFVMSPLADMDLNCLGFRFKFSVRASQVKDLHETETPRLQRRIIVLRHCNQDEPEDPGPTRLVGYFILGWLILSIVLSIALNRSSP</sequence>
<dbReference type="EMBL" id="VIEB01000194">
    <property type="protein sequence ID" value="TQE01437.1"/>
    <property type="molecule type" value="Genomic_DNA"/>
</dbReference>
<keyword evidence="1" id="KW-0812">Transmembrane</keyword>
<dbReference type="FunFam" id="1.10.287.110:FF:000080">
    <property type="entry name" value="NAD(P)H-quinone oxidoreductase subunit U chloroplastic"/>
    <property type="match status" value="1"/>
</dbReference>
<dbReference type="STRING" id="106549.A0A540MRM2"/>